<keyword evidence="3" id="KW-1185">Reference proteome</keyword>
<dbReference type="EMBL" id="JAYMYY010000002">
    <property type="protein sequence ID" value="MEO3989984.1"/>
    <property type="molecule type" value="Genomic_DNA"/>
</dbReference>
<name>A0ABV0HHP1_9ENTR</name>
<protein>
    <submittedName>
        <fullName evidence="2">Fimbrial protein</fullName>
    </submittedName>
</protein>
<feature type="signal peptide" evidence="1">
    <location>
        <begin position="1"/>
        <end position="27"/>
    </location>
</feature>
<keyword evidence="1" id="KW-0732">Signal</keyword>
<feature type="chain" id="PRO_5047457576" evidence="1">
    <location>
        <begin position="28"/>
        <end position="307"/>
    </location>
</feature>
<evidence type="ECO:0000313" key="3">
    <source>
        <dbReference type="Proteomes" id="UP001444146"/>
    </source>
</evidence>
<dbReference type="Proteomes" id="UP001444146">
    <property type="component" value="Unassembled WGS sequence"/>
</dbReference>
<accession>A0ABV0HHP1</accession>
<evidence type="ECO:0000256" key="1">
    <source>
        <dbReference type="SAM" id="SignalP"/>
    </source>
</evidence>
<evidence type="ECO:0000313" key="2">
    <source>
        <dbReference type="EMBL" id="MEO3989984.1"/>
    </source>
</evidence>
<dbReference type="RefSeq" id="WP_347794441.1">
    <property type="nucleotide sequence ID" value="NZ_JAYMYY010000002.1"/>
</dbReference>
<sequence length="307" mass="32811">MNRAQWGAYRPLLLALFLLLCASEALAKGSFLVGNETSSTQGPNGDGASTTNFSTGSNTLVIPRASALQPSNIRLTLNVDTASGANNGQVFCVGMSTTSPITLESKFIDSGASYGGHKLFKTNIQGLYFTAYIHNITTKAITASEAFYIGDQAQQPVNFDNNKCGFITGYQVFGGFVATIDLEFYNDATFNPDTSGSISLLSSDGSHFSLKNYNPGKGYALYSIKATLDLNNVVLSSPTCFTYALSGSSVVASTVKMGTYNPATIIDGATPVDFDIALNNCYRVTNIETRLVSSVVGYRNPPCWRIR</sequence>
<reference evidence="2 3" key="1">
    <citation type="submission" date="2024-01" db="EMBL/GenBank/DDBJ databases">
        <title>Pseudocitrobacter sp. Endophytic strain Cyp-38L.</title>
        <authorList>
            <person name="Amer M.A."/>
            <person name="Hamed S.M."/>
        </authorList>
    </citation>
    <scope>NUCLEOTIDE SEQUENCE [LARGE SCALE GENOMIC DNA]</scope>
    <source>
        <strain evidence="2 3">Cyp38S</strain>
    </source>
</reference>
<proteinExistence type="predicted"/>
<comment type="caution">
    <text evidence="2">The sequence shown here is derived from an EMBL/GenBank/DDBJ whole genome shotgun (WGS) entry which is preliminary data.</text>
</comment>
<organism evidence="2 3">
    <name type="scientific">Pseudocitrobacter cyperus</name>
    <dbReference type="NCBI Taxonomy" id="3112843"/>
    <lineage>
        <taxon>Bacteria</taxon>
        <taxon>Pseudomonadati</taxon>
        <taxon>Pseudomonadota</taxon>
        <taxon>Gammaproteobacteria</taxon>
        <taxon>Enterobacterales</taxon>
        <taxon>Enterobacteriaceae</taxon>
        <taxon>Pseudocitrobacter</taxon>
    </lineage>
</organism>
<gene>
    <name evidence="2" type="ORF">VSR74_09170</name>
</gene>